<keyword evidence="2" id="KW-0678">Repressor</keyword>
<dbReference type="InterPro" id="IPR050313">
    <property type="entry name" value="Carb_Metab_HTH_regulators"/>
</dbReference>
<sequence length="247" mass="28027">MSRQEKIVEIVSEHKKIEVNELSKKLEVSKVTIRKDLDKLESRGILHRVHGYAVLNSEDDLNYRLAINYELKRKIAKEAAMEVEDNETVLIESGSTCALLAEELAFNRKNVTIITNSSFIAGYVRNSESVNVILLGGEYQKKSQVNIGVLTELAINQFYVDKLFIGIDGVDEKRGFTSVDLRRSETARMMAEQAENVIILTDSSKFDAKGTVTEFQFSEVTKVYTDSGIRMEDKHFLNHHHIQVITV</sequence>
<evidence type="ECO:0000313" key="9">
    <source>
        <dbReference type="Proteomes" id="UP000184128"/>
    </source>
</evidence>
<gene>
    <name evidence="8" type="ORF">SAMN02745249_01063</name>
</gene>
<dbReference type="InterPro" id="IPR037171">
    <property type="entry name" value="NagB/RpiA_transferase-like"/>
</dbReference>
<dbReference type="Pfam" id="PF08220">
    <property type="entry name" value="HTH_DeoR"/>
    <property type="match status" value="1"/>
</dbReference>
<dbReference type="InterPro" id="IPR036388">
    <property type="entry name" value="WH-like_DNA-bd_sf"/>
</dbReference>
<dbReference type="SMART" id="SM01134">
    <property type="entry name" value="DeoRC"/>
    <property type="match status" value="1"/>
</dbReference>
<keyword evidence="9" id="KW-1185">Reference proteome</keyword>
<dbReference type="InterPro" id="IPR018356">
    <property type="entry name" value="Tscrpt_reg_HTH_DeoR_CS"/>
</dbReference>
<keyword evidence="3" id="KW-0805">Transcription regulation</keyword>
<comment type="function">
    <text evidence="6">Repressor of the lactose catabolism operon. Galactose-6-phosphate is the inducer.</text>
</comment>
<dbReference type="PANTHER" id="PTHR30363">
    <property type="entry name" value="HTH-TYPE TRANSCRIPTIONAL REGULATOR SRLR-RELATED"/>
    <property type="match status" value="1"/>
</dbReference>
<dbReference type="GO" id="GO:0003677">
    <property type="term" value="F:DNA binding"/>
    <property type="evidence" value="ECO:0007669"/>
    <property type="project" value="UniProtKB-KW"/>
</dbReference>
<dbReference type="InterPro" id="IPR036390">
    <property type="entry name" value="WH_DNA-bd_sf"/>
</dbReference>
<keyword evidence="4" id="KW-0238">DNA-binding</keyword>
<name>A0A1M4VZY0_9LACT</name>
<organism evidence="8 9">
    <name type="scientific">Atopostipes suicloacalis DSM 15692</name>
    <dbReference type="NCBI Taxonomy" id="1121025"/>
    <lineage>
        <taxon>Bacteria</taxon>
        <taxon>Bacillati</taxon>
        <taxon>Bacillota</taxon>
        <taxon>Bacilli</taxon>
        <taxon>Lactobacillales</taxon>
        <taxon>Carnobacteriaceae</taxon>
        <taxon>Atopostipes</taxon>
    </lineage>
</organism>
<dbReference type="Pfam" id="PF00455">
    <property type="entry name" value="DeoRC"/>
    <property type="match status" value="1"/>
</dbReference>
<dbReference type="AlphaFoldDB" id="A0A1M4VZY0"/>
<accession>A0A1M4VZY0</accession>
<dbReference type="PROSITE" id="PS51000">
    <property type="entry name" value="HTH_DEOR_2"/>
    <property type="match status" value="1"/>
</dbReference>
<dbReference type="GO" id="GO:0003700">
    <property type="term" value="F:DNA-binding transcription factor activity"/>
    <property type="evidence" value="ECO:0007669"/>
    <property type="project" value="InterPro"/>
</dbReference>
<evidence type="ECO:0000256" key="1">
    <source>
        <dbReference type="ARBA" id="ARBA00021390"/>
    </source>
</evidence>
<dbReference type="STRING" id="1121025.SAMN02745249_01063"/>
<dbReference type="SUPFAM" id="SSF46785">
    <property type="entry name" value="Winged helix' DNA-binding domain"/>
    <property type="match status" value="1"/>
</dbReference>
<dbReference type="Proteomes" id="UP000184128">
    <property type="component" value="Unassembled WGS sequence"/>
</dbReference>
<protein>
    <recommendedName>
        <fullName evidence="1">Lactose phosphotransferase system repressor</fullName>
    </recommendedName>
</protein>
<evidence type="ECO:0000256" key="4">
    <source>
        <dbReference type="ARBA" id="ARBA00023125"/>
    </source>
</evidence>
<dbReference type="Gene3D" id="3.40.50.1360">
    <property type="match status" value="1"/>
</dbReference>
<evidence type="ECO:0000256" key="6">
    <source>
        <dbReference type="ARBA" id="ARBA00024937"/>
    </source>
</evidence>
<evidence type="ECO:0000259" key="7">
    <source>
        <dbReference type="PROSITE" id="PS51000"/>
    </source>
</evidence>
<keyword evidence="5" id="KW-0804">Transcription</keyword>
<evidence type="ECO:0000256" key="5">
    <source>
        <dbReference type="ARBA" id="ARBA00023163"/>
    </source>
</evidence>
<reference evidence="8 9" key="1">
    <citation type="submission" date="2016-11" db="EMBL/GenBank/DDBJ databases">
        <authorList>
            <person name="Jaros S."/>
            <person name="Januszkiewicz K."/>
            <person name="Wedrychowicz H."/>
        </authorList>
    </citation>
    <scope>NUCLEOTIDE SEQUENCE [LARGE SCALE GENOMIC DNA]</scope>
    <source>
        <strain evidence="8 9">DSM 15692</strain>
    </source>
</reference>
<dbReference type="RefSeq" id="WP_073297444.1">
    <property type="nucleotide sequence ID" value="NZ_FQUF01000013.1"/>
</dbReference>
<evidence type="ECO:0000256" key="2">
    <source>
        <dbReference type="ARBA" id="ARBA00022491"/>
    </source>
</evidence>
<dbReference type="InterPro" id="IPR014036">
    <property type="entry name" value="DeoR-like_C"/>
</dbReference>
<dbReference type="Gene3D" id="1.10.10.10">
    <property type="entry name" value="Winged helix-like DNA-binding domain superfamily/Winged helix DNA-binding domain"/>
    <property type="match status" value="1"/>
</dbReference>
<dbReference type="OrthoDB" id="9797223at2"/>
<dbReference type="PROSITE" id="PS00894">
    <property type="entry name" value="HTH_DEOR_1"/>
    <property type="match status" value="1"/>
</dbReference>
<evidence type="ECO:0000313" key="8">
    <source>
        <dbReference type="EMBL" id="SHE74516.1"/>
    </source>
</evidence>
<dbReference type="InterPro" id="IPR001034">
    <property type="entry name" value="DeoR_HTH"/>
</dbReference>
<evidence type="ECO:0000256" key="3">
    <source>
        <dbReference type="ARBA" id="ARBA00023015"/>
    </source>
</evidence>
<dbReference type="PRINTS" id="PR00037">
    <property type="entry name" value="HTHLACR"/>
</dbReference>
<dbReference type="SUPFAM" id="SSF100950">
    <property type="entry name" value="NagB/RpiA/CoA transferase-like"/>
    <property type="match status" value="1"/>
</dbReference>
<dbReference type="PANTHER" id="PTHR30363:SF4">
    <property type="entry name" value="GLYCEROL-3-PHOSPHATE REGULON REPRESSOR"/>
    <property type="match status" value="1"/>
</dbReference>
<proteinExistence type="predicted"/>
<dbReference type="SMART" id="SM00420">
    <property type="entry name" value="HTH_DEOR"/>
    <property type="match status" value="1"/>
</dbReference>
<feature type="domain" description="HTH deoR-type" evidence="7">
    <location>
        <begin position="1"/>
        <end position="55"/>
    </location>
</feature>
<dbReference type="EMBL" id="FQUF01000013">
    <property type="protein sequence ID" value="SHE74516.1"/>
    <property type="molecule type" value="Genomic_DNA"/>
</dbReference>